<dbReference type="GeneID" id="77731365"/>
<feature type="region of interest" description="Disordered" evidence="2">
    <location>
        <begin position="269"/>
        <end position="305"/>
    </location>
</feature>
<sequence>MGNSSSSPSNPGSPNPGASSTSATAPGASQSATLPRSSSRPITTAGSGAPSTSTSDRPAFHSGLTPPAHPPSPPAPSTPLLLPHAGHLSPQNPHALSHPQAHDYSKTVVTRLIMEAKLAPFYRGLEDYEEDWSLDDISKVVDEVRAADLEGGVSNSVTERMKEDKAQPGGVGSVAKKMGINKAKAAREREEREAVLDREKRAYLNATECPICFLNYPPNINTSRCCQQPLCTECFVQIKRGDATLTHLESDPACCPYCMETDFGVIYERPPTPTSTQRSMSSSALATSPEGATSGFSQALSLGDDDDADLSMGPGMAPKVQETVRRKSVNAKDKQVVTIDEIRPDWEDKLNAVKAAAARKASRRIVMRQVGDRLVPIGFTSSRATGTADFSMSIGTGTDENGSRRRRAAPGRERDLEELMIMEAMRLSVIDHEEHQRKQTTVEPGTNLGGGPPPTNTSGSTTPIPSGEPSTSTSSFRRRAGTEGSNSQPPAPVKEKATSKLFSKFGNRSRSGSNASQRVTFAPDTSRRGSIAGMGMGSGLGSGASSSSNLPAGGVDHSPGPNPSSPLVPTTSSSTATVTSSPLSSAPGSAVPRISLDMAPLTPEPAFGAGAARSSVDTTRTA</sequence>
<feature type="region of interest" description="Disordered" evidence="2">
    <location>
        <begin position="429"/>
        <end position="622"/>
    </location>
</feature>
<feature type="compositionally biased region" description="Polar residues" evidence="2">
    <location>
        <begin position="506"/>
        <end position="519"/>
    </location>
</feature>
<dbReference type="InterPro" id="IPR039301">
    <property type="entry name" value="Sip5/DA2"/>
</dbReference>
<dbReference type="PANTHER" id="PTHR31315:SF1">
    <property type="entry name" value="PROTEIN SIP5"/>
    <property type="match status" value="1"/>
</dbReference>
<accession>A0AA38LXZ0</accession>
<evidence type="ECO:0000313" key="3">
    <source>
        <dbReference type="EMBL" id="KAI9638399.1"/>
    </source>
</evidence>
<dbReference type="Proteomes" id="UP001164286">
    <property type="component" value="Unassembled WGS sequence"/>
</dbReference>
<evidence type="ECO:0008006" key="5">
    <source>
        <dbReference type="Google" id="ProtNLM"/>
    </source>
</evidence>
<feature type="compositionally biased region" description="Gly residues" evidence="2">
    <location>
        <begin position="532"/>
        <end position="542"/>
    </location>
</feature>
<dbReference type="AlphaFoldDB" id="A0AA38LXZ0"/>
<feature type="region of interest" description="Disordered" evidence="2">
    <location>
        <begin position="1"/>
        <end position="101"/>
    </location>
</feature>
<dbReference type="CDD" id="cd24139">
    <property type="entry name" value="SIP5-like"/>
    <property type="match status" value="1"/>
</dbReference>
<name>A0AA38LXZ0_9TREE</name>
<feature type="compositionally biased region" description="Low complexity" evidence="2">
    <location>
        <begin position="543"/>
        <end position="554"/>
    </location>
</feature>
<feature type="compositionally biased region" description="Polar residues" evidence="2">
    <location>
        <begin position="383"/>
        <end position="400"/>
    </location>
</feature>
<feature type="compositionally biased region" description="Pro residues" evidence="2">
    <location>
        <begin position="67"/>
        <end position="77"/>
    </location>
</feature>
<dbReference type="GO" id="GO:0005737">
    <property type="term" value="C:cytoplasm"/>
    <property type="evidence" value="ECO:0007669"/>
    <property type="project" value="TreeGrafter"/>
</dbReference>
<gene>
    <name evidence="3" type="ORF">MKK02DRAFT_42787</name>
</gene>
<keyword evidence="4" id="KW-1185">Reference proteome</keyword>
<feature type="region of interest" description="Disordered" evidence="2">
    <location>
        <begin position="383"/>
        <end position="417"/>
    </location>
</feature>
<feature type="compositionally biased region" description="Polar residues" evidence="2">
    <location>
        <begin position="274"/>
        <end position="298"/>
    </location>
</feature>
<feature type="region of interest" description="Disordered" evidence="2">
    <location>
        <begin position="159"/>
        <end position="186"/>
    </location>
</feature>
<dbReference type="EMBL" id="JAKWFO010000003">
    <property type="protein sequence ID" value="KAI9638399.1"/>
    <property type="molecule type" value="Genomic_DNA"/>
</dbReference>
<feature type="compositionally biased region" description="Low complexity" evidence="2">
    <location>
        <begin position="43"/>
        <end position="55"/>
    </location>
</feature>
<feature type="compositionally biased region" description="Low complexity" evidence="2">
    <location>
        <begin position="567"/>
        <end position="587"/>
    </location>
</feature>
<protein>
    <recommendedName>
        <fullName evidence="5">RING-type domain-containing protein</fullName>
    </recommendedName>
</protein>
<feature type="compositionally biased region" description="Low complexity" evidence="2">
    <location>
        <begin position="456"/>
        <end position="475"/>
    </location>
</feature>
<feature type="compositionally biased region" description="Low complexity" evidence="2">
    <location>
        <begin position="1"/>
        <end position="33"/>
    </location>
</feature>
<dbReference type="PANTHER" id="PTHR31315">
    <property type="entry name" value="PROTEIN SIP5"/>
    <property type="match status" value="1"/>
</dbReference>
<evidence type="ECO:0000313" key="4">
    <source>
        <dbReference type="Proteomes" id="UP001164286"/>
    </source>
</evidence>
<proteinExistence type="inferred from homology"/>
<comment type="similarity">
    <text evidence="1">Belongs to the SIP5 family.</text>
</comment>
<dbReference type="RefSeq" id="XP_052948176.1">
    <property type="nucleotide sequence ID" value="XM_053092160.1"/>
</dbReference>
<organism evidence="3 4">
    <name type="scientific">Dioszegia hungarica</name>
    <dbReference type="NCBI Taxonomy" id="4972"/>
    <lineage>
        <taxon>Eukaryota</taxon>
        <taxon>Fungi</taxon>
        <taxon>Dikarya</taxon>
        <taxon>Basidiomycota</taxon>
        <taxon>Agaricomycotina</taxon>
        <taxon>Tremellomycetes</taxon>
        <taxon>Tremellales</taxon>
        <taxon>Bulleribasidiaceae</taxon>
        <taxon>Dioszegia</taxon>
    </lineage>
</organism>
<comment type="caution">
    <text evidence="3">The sequence shown here is derived from an EMBL/GenBank/DDBJ whole genome shotgun (WGS) entry which is preliminary data.</text>
</comment>
<evidence type="ECO:0000256" key="1">
    <source>
        <dbReference type="ARBA" id="ARBA00010402"/>
    </source>
</evidence>
<reference evidence="3" key="1">
    <citation type="journal article" date="2022" name="G3 (Bethesda)">
        <title>High quality genome of the basidiomycete yeast Dioszegia hungarica PDD-24b-2 isolated from cloud water.</title>
        <authorList>
            <person name="Jarrige D."/>
            <person name="Haridas S."/>
            <person name="Bleykasten-Grosshans C."/>
            <person name="Joly M."/>
            <person name="Nadalig T."/>
            <person name="Sancelme M."/>
            <person name="Vuilleumier S."/>
            <person name="Grigoriev I.V."/>
            <person name="Amato P."/>
            <person name="Bringel F."/>
        </authorList>
    </citation>
    <scope>NUCLEOTIDE SEQUENCE</scope>
    <source>
        <strain evidence="3">PDD-24b-2</strain>
    </source>
</reference>
<evidence type="ECO:0000256" key="2">
    <source>
        <dbReference type="SAM" id="MobiDB-lite"/>
    </source>
</evidence>